<gene>
    <name evidence="1" type="ORF">GL4_2926</name>
</gene>
<dbReference type="EMBL" id="AP014648">
    <property type="protein sequence ID" value="BAQ18359.1"/>
    <property type="molecule type" value="Genomic_DNA"/>
</dbReference>
<dbReference type="KEGG" id="mcg:GL4_2926"/>
<dbReference type="HOGENOM" id="CLU_2288191_0_0_5"/>
<evidence type="ECO:0000313" key="1">
    <source>
        <dbReference type="EMBL" id="BAQ18359.1"/>
    </source>
</evidence>
<dbReference type="STRING" id="1384459.GL4_2926"/>
<evidence type="ECO:0000313" key="2">
    <source>
        <dbReference type="Proteomes" id="UP000031643"/>
    </source>
</evidence>
<keyword evidence="2" id="KW-1185">Reference proteome</keyword>
<protein>
    <submittedName>
        <fullName evidence="1">Uncharacterized protein</fullName>
    </submittedName>
</protein>
<organism evidence="1 2">
    <name type="scientific">Methyloceanibacter caenitepidi</name>
    <dbReference type="NCBI Taxonomy" id="1384459"/>
    <lineage>
        <taxon>Bacteria</taxon>
        <taxon>Pseudomonadati</taxon>
        <taxon>Pseudomonadota</taxon>
        <taxon>Alphaproteobacteria</taxon>
        <taxon>Hyphomicrobiales</taxon>
        <taxon>Hyphomicrobiaceae</taxon>
        <taxon>Methyloceanibacter</taxon>
    </lineage>
</organism>
<name>A0A0A8K8Q6_9HYPH</name>
<proteinExistence type="predicted"/>
<accession>A0A0A8K8Q6</accession>
<dbReference type="AlphaFoldDB" id="A0A0A8K8Q6"/>
<reference evidence="1 2" key="1">
    <citation type="submission" date="2014-09" db="EMBL/GenBank/DDBJ databases">
        <title>Genome sequencing of Methyloceanibacter caenitepidi Gela4.</title>
        <authorList>
            <person name="Takeuchi M."/>
            <person name="Susumu S."/>
            <person name="Kamagata Y."/>
            <person name="Oshima K."/>
            <person name="Hattori M."/>
            <person name="Iwasaki W."/>
        </authorList>
    </citation>
    <scope>NUCLEOTIDE SEQUENCE [LARGE SCALE GENOMIC DNA]</scope>
    <source>
        <strain evidence="1 2">Gela4</strain>
    </source>
</reference>
<dbReference type="RefSeq" id="WP_045368470.1">
    <property type="nucleotide sequence ID" value="NZ_AP014648.1"/>
</dbReference>
<dbReference type="Proteomes" id="UP000031643">
    <property type="component" value="Chromosome"/>
</dbReference>
<sequence>MSAEQDELVEAGCKVLKPGMFAHGLEGLDSDGPGCKATMKAVRSDVEKVIEATCPLIERALLEEMLRVFWHGPCNPDDEYPALFIKNFAKEKRNIDLLGEG</sequence>